<feature type="transmembrane region" description="Helical" evidence="1">
    <location>
        <begin position="203"/>
        <end position="223"/>
    </location>
</feature>
<feature type="transmembrane region" description="Helical" evidence="1">
    <location>
        <begin position="175"/>
        <end position="196"/>
    </location>
</feature>
<organism evidence="2 3">
    <name type="scientific">Leptolyngbya foveolarum</name>
    <dbReference type="NCBI Taxonomy" id="47253"/>
    <lineage>
        <taxon>Bacteria</taxon>
        <taxon>Bacillati</taxon>
        <taxon>Cyanobacteriota</taxon>
        <taxon>Cyanophyceae</taxon>
        <taxon>Leptolyngbyales</taxon>
        <taxon>Leptolyngbyaceae</taxon>
        <taxon>Leptolyngbya group</taxon>
        <taxon>Leptolyngbya</taxon>
    </lineage>
</organism>
<proteinExistence type="predicted"/>
<protein>
    <submittedName>
        <fullName evidence="2">Uncharacterized protein</fullName>
    </submittedName>
</protein>
<feature type="transmembrane region" description="Helical" evidence="1">
    <location>
        <begin position="118"/>
        <end position="141"/>
    </location>
</feature>
<evidence type="ECO:0000313" key="3">
    <source>
        <dbReference type="Proteomes" id="UP000249354"/>
    </source>
</evidence>
<sequence length="233" mass="24673">MKNSNKVMKNRKKVMTLQTLKVRPTMQRIRSRSHCTISFRGMTLNNRIRTIRSRQRSGLWVQLPVAVIQNAPVVGLSLASIAMGVVGGLPLLFVATAISVTGISLYKGKGTKPILNRLPVLVSSSRNLFLLVGLVIGVSLLTQGQPSYAQLFEGAKGAADSGIGAYIGTDEATSIIDIITFAMWALLAVGAIGTIIGGASQSIQVLVGGLTLFFGMAILIGVLEFTDGLLFGS</sequence>
<keyword evidence="1" id="KW-0472">Membrane</keyword>
<name>A0A2W4VL48_9CYAN</name>
<dbReference type="EMBL" id="QBMC01000218">
    <property type="protein sequence ID" value="PZO10345.1"/>
    <property type="molecule type" value="Genomic_DNA"/>
</dbReference>
<feature type="transmembrane region" description="Helical" evidence="1">
    <location>
        <begin position="85"/>
        <end position="106"/>
    </location>
</feature>
<gene>
    <name evidence="2" type="ORF">DCF25_20680</name>
</gene>
<accession>A0A2W4VL48</accession>
<comment type="caution">
    <text evidence="2">The sequence shown here is derived from an EMBL/GenBank/DDBJ whole genome shotgun (WGS) entry which is preliminary data.</text>
</comment>
<reference evidence="2 3" key="2">
    <citation type="submission" date="2018-06" db="EMBL/GenBank/DDBJ databases">
        <title>Metagenomic assembly of (sub)arctic Cyanobacteria and their associated microbiome from non-axenic cultures.</title>
        <authorList>
            <person name="Baurain D."/>
        </authorList>
    </citation>
    <scope>NUCLEOTIDE SEQUENCE [LARGE SCALE GENOMIC DNA]</scope>
    <source>
        <strain evidence="2">ULC129bin1</strain>
    </source>
</reference>
<evidence type="ECO:0000313" key="2">
    <source>
        <dbReference type="EMBL" id="PZO10345.1"/>
    </source>
</evidence>
<dbReference type="AlphaFoldDB" id="A0A2W4VL48"/>
<dbReference type="Proteomes" id="UP000249354">
    <property type="component" value="Unassembled WGS sequence"/>
</dbReference>
<reference evidence="3" key="1">
    <citation type="submission" date="2018-04" db="EMBL/GenBank/DDBJ databases">
        <authorList>
            <person name="Cornet L."/>
        </authorList>
    </citation>
    <scope>NUCLEOTIDE SEQUENCE [LARGE SCALE GENOMIC DNA]</scope>
</reference>
<evidence type="ECO:0000256" key="1">
    <source>
        <dbReference type="SAM" id="Phobius"/>
    </source>
</evidence>
<keyword evidence="1" id="KW-0812">Transmembrane</keyword>
<keyword evidence="1" id="KW-1133">Transmembrane helix</keyword>